<protein>
    <submittedName>
        <fullName evidence="2">Uncharacterized protein</fullName>
    </submittedName>
</protein>
<keyword evidence="3" id="KW-1185">Reference proteome</keyword>
<reference evidence="2 3" key="1">
    <citation type="submission" date="2019-05" db="EMBL/GenBank/DDBJ databases">
        <title>Another draft genome of Portunus trituberculatus and its Hox gene families provides insights of decapod evolution.</title>
        <authorList>
            <person name="Jeong J.-H."/>
            <person name="Song I."/>
            <person name="Kim S."/>
            <person name="Choi T."/>
            <person name="Kim D."/>
            <person name="Ryu S."/>
            <person name="Kim W."/>
        </authorList>
    </citation>
    <scope>NUCLEOTIDE SEQUENCE [LARGE SCALE GENOMIC DNA]</scope>
    <source>
        <tissue evidence="2">Muscle</tissue>
    </source>
</reference>
<feature type="compositionally biased region" description="Low complexity" evidence="1">
    <location>
        <begin position="15"/>
        <end position="30"/>
    </location>
</feature>
<feature type="region of interest" description="Disordered" evidence="1">
    <location>
        <begin position="1"/>
        <end position="55"/>
    </location>
</feature>
<feature type="compositionally biased region" description="Basic residues" evidence="1">
    <location>
        <begin position="97"/>
        <end position="106"/>
    </location>
</feature>
<evidence type="ECO:0000313" key="2">
    <source>
        <dbReference type="EMBL" id="MPD02903.1"/>
    </source>
</evidence>
<evidence type="ECO:0000313" key="3">
    <source>
        <dbReference type="Proteomes" id="UP000324222"/>
    </source>
</evidence>
<dbReference type="AlphaFoldDB" id="A0A5B7K359"/>
<feature type="compositionally biased region" description="Basic and acidic residues" evidence="1">
    <location>
        <begin position="1"/>
        <end position="14"/>
    </location>
</feature>
<sequence length="132" mass="14639">MAGARETREAESRAPRLPRTHPTSPLLHHPPVAPHLRRPPRPNTHTGHPPPPPAAHALVTLQSLLWPKIRAAAPPGRPVWPYGRSDPCFPRPVGRAPPRRHTRRSPRAAGTHMVHRRPLWAEGRRPAAFGAC</sequence>
<gene>
    <name evidence="2" type="ORF">E2C01_098512</name>
</gene>
<feature type="region of interest" description="Disordered" evidence="1">
    <location>
        <begin position="75"/>
        <end position="117"/>
    </location>
</feature>
<comment type="caution">
    <text evidence="2">The sequence shown here is derived from an EMBL/GenBank/DDBJ whole genome shotgun (WGS) entry which is preliminary data.</text>
</comment>
<accession>A0A5B7K359</accession>
<name>A0A5B7K359_PORTR</name>
<dbReference type="Proteomes" id="UP000324222">
    <property type="component" value="Unassembled WGS sequence"/>
</dbReference>
<evidence type="ECO:0000256" key="1">
    <source>
        <dbReference type="SAM" id="MobiDB-lite"/>
    </source>
</evidence>
<proteinExistence type="predicted"/>
<organism evidence="2 3">
    <name type="scientific">Portunus trituberculatus</name>
    <name type="common">Swimming crab</name>
    <name type="synonym">Neptunus trituberculatus</name>
    <dbReference type="NCBI Taxonomy" id="210409"/>
    <lineage>
        <taxon>Eukaryota</taxon>
        <taxon>Metazoa</taxon>
        <taxon>Ecdysozoa</taxon>
        <taxon>Arthropoda</taxon>
        <taxon>Crustacea</taxon>
        <taxon>Multicrustacea</taxon>
        <taxon>Malacostraca</taxon>
        <taxon>Eumalacostraca</taxon>
        <taxon>Eucarida</taxon>
        <taxon>Decapoda</taxon>
        <taxon>Pleocyemata</taxon>
        <taxon>Brachyura</taxon>
        <taxon>Eubrachyura</taxon>
        <taxon>Portunoidea</taxon>
        <taxon>Portunidae</taxon>
        <taxon>Portuninae</taxon>
        <taxon>Portunus</taxon>
    </lineage>
</organism>
<dbReference type="EMBL" id="VSRR010133674">
    <property type="protein sequence ID" value="MPD02903.1"/>
    <property type="molecule type" value="Genomic_DNA"/>
</dbReference>